<dbReference type="InterPro" id="IPR040344">
    <property type="entry name" value="At3g17950-like"/>
</dbReference>
<proteinExistence type="predicted"/>
<keyword evidence="2" id="KW-1185">Reference proteome</keyword>
<dbReference type="EMBL" id="JAWXYG010000006">
    <property type="protein sequence ID" value="KAK4270306.1"/>
    <property type="molecule type" value="Genomic_DNA"/>
</dbReference>
<gene>
    <name evidence="1" type="ORF">QN277_023356</name>
</gene>
<accession>A0AAE1JH34</accession>
<reference evidence="1" key="1">
    <citation type="submission" date="2023-10" db="EMBL/GenBank/DDBJ databases">
        <title>Chromosome-level genome of the transformable northern wattle, Acacia crassicarpa.</title>
        <authorList>
            <person name="Massaro I."/>
            <person name="Sinha N.R."/>
            <person name="Poethig S."/>
            <person name="Leichty A.R."/>
        </authorList>
    </citation>
    <scope>NUCLEOTIDE SEQUENCE</scope>
    <source>
        <strain evidence="1">Acra3RX</strain>
        <tissue evidence="1">Leaf</tissue>
    </source>
</reference>
<organism evidence="1 2">
    <name type="scientific">Acacia crassicarpa</name>
    <name type="common">northern wattle</name>
    <dbReference type="NCBI Taxonomy" id="499986"/>
    <lineage>
        <taxon>Eukaryota</taxon>
        <taxon>Viridiplantae</taxon>
        <taxon>Streptophyta</taxon>
        <taxon>Embryophyta</taxon>
        <taxon>Tracheophyta</taxon>
        <taxon>Spermatophyta</taxon>
        <taxon>Magnoliopsida</taxon>
        <taxon>eudicotyledons</taxon>
        <taxon>Gunneridae</taxon>
        <taxon>Pentapetalae</taxon>
        <taxon>rosids</taxon>
        <taxon>fabids</taxon>
        <taxon>Fabales</taxon>
        <taxon>Fabaceae</taxon>
        <taxon>Caesalpinioideae</taxon>
        <taxon>mimosoid clade</taxon>
        <taxon>Acacieae</taxon>
        <taxon>Acacia</taxon>
    </lineage>
</organism>
<dbReference type="Proteomes" id="UP001293593">
    <property type="component" value="Unassembled WGS sequence"/>
</dbReference>
<dbReference type="PANTHER" id="PTHR33544:SF3">
    <property type="entry name" value="60S RIBOSOMAL PROTEIN L36"/>
    <property type="match status" value="1"/>
</dbReference>
<evidence type="ECO:0000313" key="1">
    <source>
        <dbReference type="EMBL" id="KAK4270306.1"/>
    </source>
</evidence>
<comment type="caution">
    <text evidence="1">The sequence shown here is derived from an EMBL/GenBank/DDBJ whole genome shotgun (WGS) entry which is preliminary data.</text>
</comment>
<protein>
    <submittedName>
        <fullName evidence="1">Uncharacterized protein</fullName>
    </submittedName>
</protein>
<evidence type="ECO:0000313" key="2">
    <source>
        <dbReference type="Proteomes" id="UP001293593"/>
    </source>
</evidence>
<sequence>MAQEQEGWPLGLGLLNARIGLVRSHNNDNAEFSGSGSASFTTLLTPSLSSASMDSSSSHLDYQSTGSLFQDKSNNTLGNLIGISSIFELSRRSSRGRMVEPFRDNKRIHKLKPWLFSLCSRLTTDAVVAMNRDGDNVPSLGHYLEEERRAANAGTWRNRTFSYPYGVNDFSPVRDDSNSLFLGGQVVAPECAAMEGEEGGREPSRALLGQSNGYGGLVVFPCLCG</sequence>
<name>A0AAE1JH34_9FABA</name>
<dbReference type="PANTHER" id="PTHR33544">
    <property type="entry name" value="DUF4005 DOMAIN-CONTAINING PROTEIN-RELATED"/>
    <property type="match status" value="1"/>
</dbReference>
<dbReference type="AlphaFoldDB" id="A0AAE1JH34"/>